<sequence>MMWSTIQSWFAPKPKISGDDEALIERLVDIAHPHIRLARNYQSRLVSYIGWAHAHATALATQLPDPIALTVENWRENRTLQLLFATPDRMSEIVGGDTELQTWFATWPLSDIAYVGLIADANEKTRYGMCEIDGQIRQDVPQKLLIFANHRIGIPAESPDALVQLGALRILDTVANQAQLAIAAIENKKKQIDDELINARTMLRMHGNTPSAAQTAQKERIKTLTTELQSIHEMLNPEAMCELLITELAATPDIVQLHIHSCNVDRMGVVDGEDSDNQIIELPELILQRETPIEKLILLVSVPRTLMQPPAKNTQFPDQAIF</sequence>
<accession>A0ABX8Z499</accession>
<dbReference type="Proteomes" id="UP000825679">
    <property type="component" value="Chromosome"/>
</dbReference>
<keyword evidence="1" id="KW-0175">Coiled coil</keyword>
<evidence type="ECO:0000256" key="1">
    <source>
        <dbReference type="SAM" id="Coils"/>
    </source>
</evidence>
<feature type="coiled-coil region" evidence="1">
    <location>
        <begin position="175"/>
        <end position="202"/>
    </location>
</feature>
<evidence type="ECO:0000313" key="3">
    <source>
        <dbReference type="Proteomes" id="UP000825679"/>
    </source>
</evidence>
<dbReference type="RefSeq" id="WP_221005794.1">
    <property type="nucleotide sequence ID" value="NZ_CP081150.1"/>
</dbReference>
<name>A0ABX8Z499_9NEIS</name>
<proteinExistence type="predicted"/>
<keyword evidence="3" id="KW-1185">Reference proteome</keyword>
<protein>
    <submittedName>
        <fullName evidence="2">Uncharacterized protein</fullName>
    </submittedName>
</protein>
<gene>
    <name evidence="2" type="ORF">K4H28_14175</name>
</gene>
<reference evidence="2 3" key="1">
    <citation type="submission" date="2021-08" db="EMBL/GenBank/DDBJ databases">
        <title>complete genome sequencing of Deefgea sp. D25.</title>
        <authorList>
            <person name="Bae J.-W."/>
            <person name="Gim D.-H."/>
        </authorList>
    </citation>
    <scope>NUCLEOTIDE SEQUENCE [LARGE SCALE GENOMIC DNA]</scope>
    <source>
        <strain evidence="2 3">D25</strain>
    </source>
</reference>
<evidence type="ECO:0000313" key="2">
    <source>
        <dbReference type="EMBL" id="QZA77413.1"/>
    </source>
</evidence>
<dbReference type="EMBL" id="CP081150">
    <property type="protein sequence ID" value="QZA77413.1"/>
    <property type="molecule type" value="Genomic_DNA"/>
</dbReference>
<organism evidence="2 3">
    <name type="scientific">Deefgea tanakiae</name>
    <dbReference type="NCBI Taxonomy" id="2865840"/>
    <lineage>
        <taxon>Bacteria</taxon>
        <taxon>Pseudomonadati</taxon>
        <taxon>Pseudomonadota</taxon>
        <taxon>Betaproteobacteria</taxon>
        <taxon>Neisseriales</taxon>
        <taxon>Chitinibacteraceae</taxon>
        <taxon>Deefgea</taxon>
    </lineage>
</organism>